<dbReference type="SUPFAM" id="SSF53756">
    <property type="entry name" value="UDP-Glycosyltransferase/glycogen phosphorylase"/>
    <property type="match status" value="1"/>
</dbReference>
<reference evidence="1 2" key="1">
    <citation type="journal article" date="2019" name="Int. J. Syst. Evol. Microbiol.">
        <title>The Global Catalogue of Microorganisms (GCM) 10K type strain sequencing project: providing services to taxonomists for standard genome sequencing and annotation.</title>
        <authorList>
            <consortium name="The Broad Institute Genomics Platform"/>
            <consortium name="The Broad Institute Genome Sequencing Center for Infectious Disease"/>
            <person name="Wu L."/>
            <person name="Ma J."/>
        </authorList>
    </citation>
    <scope>NUCLEOTIDE SEQUENCE [LARGE SCALE GENOMIC DNA]</scope>
    <source>
        <strain evidence="1 2">JCM 8542</strain>
    </source>
</reference>
<gene>
    <name evidence="1" type="ORF">GCM10008919_03550</name>
</gene>
<name>A0ABN0SW87_9FIRM</name>
<dbReference type="Proteomes" id="UP001500399">
    <property type="component" value="Unassembled WGS sequence"/>
</dbReference>
<organism evidence="1 2">
    <name type="scientific">Selenomonas dianae</name>
    <dbReference type="NCBI Taxonomy" id="135079"/>
    <lineage>
        <taxon>Bacteria</taxon>
        <taxon>Bacillati</taxon>
        <taxon>Bacillota</taxon>
        <taxon>Negativicutes</taxon>
        <taxon>Selenomonadales</taxon>
        <taxon>Selenomonadaceae</taxon>
        <taxon>Selenomonas</taxon>
    </lineage>
</organism>
<evidence type="ECO:0000313" key="2">
    <source>
        <dbReference type="Proteomes" id="UP001500399"/>
    </source>
</evidence>
<protein>
    <submittedName>
        <fullName evidence="1">Uncharacterized protein</fullName>
    </submittedName>
</protein>
<accession>A0ABN0SW87</accession>
<proteinExistence type="predicted"/>
<sequence>MVAPEGIKCSDSDLWGYHLVSYGGNYDKKKAGTKQYSRLKKYIRKISSYFLGDSPSNILYSIYLFRLLLEKRMLNHYDAVVVISYPFYNLVAVSLFAKLFSLEIRLIADCGDPLYHNSSFAKALYLKWFERWVLKSFDYVTIPFEHAQKAYQEAVSQGKIRVIPQGFHMIDISVGMYQENLIPTFCYAGVFYEQIRNPEFFFEYLMMIQGDYRFIVYALDEPFTQSLLVKYQVRLKDRLIVMPPVDREDLIRAMAKMDFVINFDNDNATQRPSKLIDYAMSRRPILSFNRQTFRPEVFQAFLKGDYSAQYHVDLEQYDIRHVVDQFEALFEEKAGEEAQ</sequence>
<dbReference type="Gene3D" id="3.40.50.2000">
    <property type="entry name" value="Glycogen Phosphorylase B"/>
    <property type="match status" value="1"/>
</dbReference>
<keyword evidence="2" id="KW-1185">Reference proteome</keyword>
<evidence type="ECO:0000313" key="1">
    <source>
        <dbReference type="EMBL" id="GAA0203572.1"/>
    </source>
</evidence>
<comment type="caution">
    <text evidence="1">The sequence shown here is derived from an EMBL/GenBank/DDBJ whole genome shotgun (WGS) entry which is preliminary data.</text>
</comment>
<dbReference type="EMBL" id="BAAACR010000002">
    <property type="protein sequence ID" value="GAA0203572.1"/>
    <property type="molecule type" value="Genomic_DNA"/>
</dbReference>